<gene>
    <name evidence="1" type="ORF">AWM75_06660</name>
</gene>
<name>A0A0X8FN28_9LACT</name>
<dbReference type="RefSeq" id="WP_067979915.1">
    <property type="nucleotide sequence ID" value="NZ_CP014163.1"/>
</dbReference>
<protein>
    <submittedName>
        <fullName evidence="1">Uncharacterized protein</fullName>
    </submittedName>
</protein>
<dbReference type="PANTHER" id="PTHR43279">
    <property type="entry name" value="CATECHOL-2,3-DIOXYGENASE"/>
    <property type="match status" value="1"/>
</dbReference>
<reference evidence="2" key="2">
    <citation type="submission" date="2016-01" db="EMBL/GenBank/DDBJ databases">
        <title>Six Aerococcus type strain genome sequencing and assembly using PacBio and Illumina Hiseq.</title>
        <authorList>
            <person name="Carkaci D."/>
            <person name="Dargis R."/>
            <person name="Nielsen X.C."/>
            <person name="Skovgaard O."/>
            <person name="Fuursted K."/>
            <person name="Christensen J.J."/>
        </authorList>
    </citation>
    <scope>NUCLEOTIDE SEQUENCE [LARGE SCALE GENOMIC DNA]</scope>
    <source>
        <strain evidence="2">CCUG42038B</strain>
    </source>
</reference>
<dbReference type="Proteomes" id="UP000062260">
    <property type="component" value="Chromosome"/>
</dbReference>
<dbReference type="SUPFAM" id="SSF54593">
    <property type="entry name" value="Glyoxalase/Bleomycin resistance protein/Dihydroxybiphenyl dioxygenase"/>
    <property type="match status" value="2"/>
</dbReference>
<dbReference type="PANTHER" id="PTHR43279:SF1">
    <property type="entry name" value="CATECHOL-2,3-DIOXYGENASE"/>
    <property type="match status" value="1"/>
</dbReference>
<dbReference type="OrthoDB" id="9792626at2"/>
<reference evidence="1 2" key="1">
    <citation type="journal article" date="2016" name="Genome Announc.">
        <title>Complete Genome Sequences of Aerococcus christensenii CCUG 28831T, Aerococcus sanguinicola CCUG 43001T, Aerococcus urinae CCUG 36881T, Aerococcus urinaeequi CCUG 28094T, Aerococcus urinaehominis CCUG 42038 BT, and Aerococcus viridans CCUG 4311T.</title>
        <authorList>
            <person name="Carkaci D."/>
            <person name="Dargis R."/>
            <person name="Nielsen X.C."/>
            <person name="Skovgaard O."/>
            <person name="Fuursted K."/>
            <person name="Christensen J.J."/>
        </authorList>
    </citation>
    <scope>NUCLEOTIDE SEQUENCE [LARGE SCALE GENOMIC DNA]</scope>
    <source>
        <strain evidence="1 2">CCUG42038B</strain>
    </source>
</reference>
<dbReference type="KEGG" id="auh:AWM75_06660"/>
<keyword evidence="2" id="KW-1185">Reference proteome</keyword>
<dbReference type="InterPro" id="IPR029068">
    <property type="entry name" value="Glyas_Bleomycin-R_OHBP_Dase"/>
</dbReference>
<dbReference type="InterPro" id="IPR037523">
    <property type="entry name" value="VOC_core"/>
</dbReference>
<evidence type="ECO:0000313" key="1">
    <source>
        <dbReference type="EMBL" id="AMB99682.1"/>
    </source>
</evidence>
<dbReference type="Pfam" id="PF00903">
    <property type="entry name" value="Glyoxalase"/>
    <property type="match status" value="1"/>
</dbReference>
<evidence type="ECO:0000313" key="2">
    <source>
        <dbReference type="Proteomes" id="UP000062260"/>
    </source>
</evidence>
<accession>A0A0X8FN28</accession>
<organism evidence="1 2">
    <name type="scientific">Aerococcus urinaehominis</name>
    <dbReference type="NCBI Taxonomy" id="128944"/>
    <lineage>
        <taxon>Bacteria</taxon>
        <taxon>Bacillati</taxon>
        <taxon>Bacillota</taxon>
        <taxon>Bacilli</taxon>
        <taxon>Lactobacillales</taxon>
        <taxon>Aerococcaceae</taxon>
        <taxon>Aerococcus</taxon>
    </lineage>
</organism>
<dbReference type="STRING" id="128944.AWM75_06660"/>
<dbReference type="PROSITE" id="PS51819">
    <property type="entry name" value="VOC"/>
    <property type="match status" value="1"/>
</dbReference>
<dbReference type="InterPro" id="IPR004360">
    <property type="entry name" value="Glyas_Fos-R_dOase_dom"/>
</dbReference>
<sequence length="285" mass="31445">MTRTVTQSTTQIETAAVTINAKNPEKLSKFYQDIIGLTLFKKDQGVYSLGVGENHVLVEIYPANSADTPRTGLYHMAFLLPTRKDLADNLYHLLKSGQELEGASDHGYSEALYLHDLEGNGIEIYADKDQTEWEISTEGYISGIVEPMDGDGVLALADQSDYYAGMPAGTIMGHIHLSVADLDPVINFYYHVMGLGVKYAMGQQAVFLASGGYHHHLGANTWQNRGSQDRDSHGMGLRSLVWQASASDMAIIKENLDQRQIFYQEKDNGLSFHDPSGNLVEVKLA</sequence>
<dbReference type="AlphaFoldDB" id="A0A0X8FN28"/>
<dbReference type="Gene3D" id="3.10.180.10">
    <property type="entry name" value="2,3-Dihydroxybiphenyl 1,2-Dioxygenase, domain 1"/>
    <property type="match status" value="2"/>
</dbReference>
<dbReference type="EMBL" id="CP014163">
    <property type="protein sequence ID" value="AMB99682.1"/>
    <property type="molecule type" value="Genomic_DNA"/>
</dbReference>
<proteinExistence type="predicted"/>